<evidence type="ECO:0000313" key="7">
    <source>
        <dbReference type="Proteomes" id="UP000799777"/>
    </source>
</evidence>
<dbReference type="AlphaFoldDB" id="A0A9P4HE10"/>
<dbReference type="PIRSF" id="PIRSF000332">
    <property type="entry name" value="FMO"/>
    <property type="match status" value="1"/>
</dbReference>
<dbReference type="Pfam" id="PF00743">
    <property type="entry name" value="FMO-like"/>
    <property type="match status" value="1"/>
</dbReference>
<dbReference type="InterPro" id="IPR050346">
    <property type="entry name" value="FMO-like"/>
</dbReference>
<reference evidence="6" key="1">
    <citation type="journal article" date="2020" name="Stud. Mycol.">
        <title>101 Dothideomycetes genomes: a test case for predicting lifestyles and emergence of pathogens.</title>
        <authorList>
            <person name="Haridas S."/>
            <person name="Albert R."/>
            <person name="Binder M."/>
            <person name="Bloem J."/>
            <person name="Labutti K."/>
            <person name="Salamov A."/>
            <person name="Andreopoulos B."/>
            <person name="Baker S."/>
            <person name="Barry K."/>
            <person name="Bills G."/>
            <person name="Bluhm B."/>
            <person name="Cannon C."/>
            <person name="Castanera R."/>
            <person name="Culley D."/>
            <person name="Daum C."/>
            <person name="Ezra D."/>
            <person name="Gonzalez J."/>
            <person name="Henrissat B."/>
            <person name="Kuo A."/>
            <person name="Liang C."/>
            <person name="Lipzen A."/>
            <person name="Lutzoni F."/>
            <person name="Magnuson J."/>
            <person name="Mondo S."/>
            <person name="Nolan M."/>
            <person name="Ohm R."/>
            <person name="Pangilinan J."/>
            <person name="Park H.-J."/>
            <person name="Ramirez L."/>
            <person name="Alfaro M."/>
            <person name="Sun H."/>
            <person name="Tritt A."/>
            <person name="Yoshinaga Y."/>
            <person name="Zwiers L.-H."/>
            <person name="Turgeon B."/>
            <person name="Goodwin S."/>
            <person name="Spatafora J."/>
            <person name="Crous P."/>
            <person name="Grigoriev I."/>
        </authorList>
    </citation>
    <scope>NUCLEOTIDE SEQUENCE</scope>
    <source>
        <strain evidence="6">CBS 110217</strain>
    </source>
</reference>
<proteinExistence type="inferred from homology"/>
<gene>
    <name evidence="6" type="ORF">EK21DRAFT_59327</name>
</gene>
<keyword evidence="5" id="KW-0560">Oxidoreductase</keyword>
<dbReference type="GO" id="GO:0004499">
    <property type="term" value="F:N,N-dimethylaniline monooxygenase activity"/>
    <property type="evidence" value="ECO:0007669"/>
    <property type="project" value="InterPro"/>
</dbReference>
<dbReference type="EMBL" id="ML978168">
    <property type="protein sequence ID" value="KAF2033070.1"/>
    <property type="molecule type" value="Genomic_DNA"/>
</dbReference>
<protein>
    <submittedName>
        <fullName evidence="6">Dimethylaniline monooxygenase 2</fullName>
    </submittedName>
</protein>
<sequence length="524" mass="58747">MERISVAVIGLGAAGLVALKNFKEEGFDVTGFERNSYIGGLWKYSEDDQTSVLSTTVVNISKERGCFSDFPYPEAVPSYPTGAQVHDYLVSYAKHFGLEPYVQLKCPVQQIVFNDVQQKWVVKIDDRKDSYYDKVCIAIGGMIGLPNIPAVEGMGKFKGMSVHARAFKRPTDFVGKRVMVVGFGNSAADTATQLVGTAEKIYLAHRHGARVLPRSLNGRPIDHTQSLRLFTILNLVLRMFPRWGEGAFDSMLKNMQNKSFKIRPEWGFEPAQKVPLVSDNLIDCLESGSMRSTKGLKRILSGTEVELEDGRKVEVDAIIWCTGYKSDFSIIDPRFDPTAPPTAEWTTAQGSNGKSLFRLWNNVFSLERPESLAFLGNVHFAAGGFMIFDMAAMAISQVWKGASRLPSRAQLIHDVETHHTWIAGQASRGYNFSPGNVNPGKWTRTMDDLGGTGVIEYLGYGWTGWWFWLRNLKFCNLLIDGIWTPHIYRVFEGKRKKWDGAREAIEKVNATVVENKRSVKMKKS</sequence>
<accession>A0A9P4HE10</accession>
<comment type="similarity">
    <text evidence="1">Belongs to the FMO family.</text>
</comment>
<evidence type="ECO:0000256" key="1">
    <source>
        <dbReference type="ARBA" id="ARBA00009183"/>
    </source>
</evidence>
<evidence type="ECO:0000256" key="3">
    <source>
        <dbReference type="ARBA" id="ARBA00022827"/>
    </source>
</evidence>
<dbReference type="PRINTS" id="PR00370">
    <property type="entry name" value="FMOXYGENASE"/>
</dbReference>
<evidence type="ECO:0000256" key="5">
    <source>
        <dbReference type="ARBA" id="ARBA00023002"/>
    </source>
</evidence>
<dbReference type="OrthoDB" id="66881at2759"/>
<keyword evidence="4" id="KW-0521">NADP</keyword>
<name>A0A9P4HE10_9PLEO</name>
<evidence type="ECO:0000256" key="4">
    <source>
        <dbReference type="ARBA" id="ARBA00022857"/>
    </source>
</evidence>
<organism evidence="6 7">
    <name type="scientific">Setomelanomma holmii</name>
    <dbReference type="NCBI Taxonomy" id="210430"/>
    <lineage>
        <taxon>Eukaryota</taxon>
        <taxon>Fungi</taxon>
        <taxon>Dikarya</taxon>
        <taxon>Ascomycota</taxon>
        <taxon>Pezizomycotina</taxon>
        <taxon>Dothideomycetes</taxon>
        <taxon>Pleosporomycetidae</taxon>
        <taxon>Pleosporales</taxon>
        <taxon>Pleosporineae</taxon>
        <taxon>Phaeosphaeriaceae</taxon>
        <taxon>Setomelanomma</taxon>
    </lineage>
</organism>
<dbReference type="Proteomes" id="UP000799777">
    <property type="component" value="Unassembled WGS sequence"/>
</dbReference>
<dbReference type="InterPro" id="IPR020946">
    <property type="entry name" value="Flavin_mOase-like"/>
</dbReference>
<dbReference type="InterPro" id="IPR000960">
    <property type="entry name" value="Flavin_mOase"/>
</dbReference>
<dbReference type="GO" id="GO:0050660">
    <property type="term" value="F:flavin adenine dinucleotide binding"/>
    <property type="evidence" value="ECO:0007669"/>
    <property type="project" value="InterPro"/>
</dbReference>
<dbReference type="PANTHER" id="PTHR23023">
    <property type="entry name" value="DIMETHYLANILINE MONOOXYGENASE"/>
    <property type="match status" value="1"/>
</dbReference>
<dbReference type="GO" id="GO:0050661">
    <property type="term" value="F:NADP binding"/>
    <property type="evidence" value="ECO:0007669"/>
    <property type="project" value="InterPro"/>
</dbReference>
<keyword evidence="6" id="KW-0503">Monooxygenase</keyword>
<dbReference type="InterPro" id="IPR036188">
    <property type="entry name" value="FAD/NAD-bd_sf"/>
</dbReference>
<dbReference type="SUPFAM" id="SSF51905">
    <property type="entry name" value="FAD/NAD(P)-binding domain"/>
    <property type="match status" value="2"/>
</dbReference>
<evidence type="ECO:0000313" key="6">
    <source>
        <dbReference type="EMBL" id="KAF2033070.1"/>
    </source>
</evidence>
<keyword evidence="3" id="KW-0274">FAD</keyword>
<keyword evidence="2" id="KW-0285">Flavoprotein</keyword>
<dbReference type="Gene3D" id="3.50.50.60">
    <property type="entry name" value="FAD/NAD(P)-binding domain"/>
    <property type="match status" value="4"/>
</dbReference>
<comment type="caution">
    <text evidence="6">The sequence shown here is derived from an EMBL/GenBank/DDBJ whole genome shotgun (WGS) entry which is preliminary data.</text>
</comment>
<evidence type="ECO:0000256" key="2">
    <source>
        <dbReference type="ARBA" id="ARBA00022630"/>
    </source>
</evidence>
<keyword evidence="7" id="KW-1185">Reference proteome</keyword>